<protein>
    <submittedName>
        <fullName evidence="8">Transcription factor with AP2 domain(S), putative (ApiAP2)</fullName>
    </submittedName>
</protein>
<dbReference type="EMBL" id="LN871599">
    <property type="protein sequence ID" value="SIO73913.1"/>
    <property type="molecule type" value="Genomic_DNA"/>
</dbReference>
<evidence type="ECO:0000313" key="9">
    <source>
        <dbReference type="Proteomes" id="UP000002899"/>
    </source>
</evidence>
<organism evidence="8 9">
    <name type="scientific">Babesia microti (strain RI)</name>
    <dbReference type="NCBI Taxonomy" id="1133968"/>
    <lineage>
        <taxon>Eukaryota</taxon>
        <taxon>Sar</taxon>
        <taxon>Alveolata</taxon>
        <taxon>Apicomplexa</taxon>
        <taxon>Aconoidasida</taxon>
        <taxon>Piroplasmida</taxon>
        <taxon>Babesiidae</taxon>
        <taxon>Babesia</taxon>
    </lineage>
</organism>
<dbReference type="OrthoDB" id="6585768at2759"/>
<gene>
    <name evidence="8" type="ORF">BmR1_04g09687</name>
</gene>
<evidence type="ECO:0000256" key="5">
    <source>
        <dbReference type="ARBA" id="ARBA00023242"/>
    </source>
</evidence>
<dbReference type="VEuPathDB" id="PiroplasmaDB:BmR1_04g09687"/>
<keyword evidence="3" id="KW-0238">DNA-binding</keyword>
<proteinExistence type="predicted"/>
<keyword evidence="9" id="KW-1185">Reference proteome</keyword>
<evidence type="ECO:0000256" key="4">
    <source>
        <dbReference type="ARBA" id="ARBA00023163"/>
    </source>
</evidence>
<dbReference type="GO" id="GO:0005634">
    <property type="term" value="C:nucleus"/>
    <property type="evidence" value="ECO:0007669"/>
    <property type="project" value="UniProtKB-SubCell"/>
</dbReference>
<dbReference type="AlphaFoldDB" id="A0A1N6LYG3"/>
<evidence type="ECO:0000256" key="2">
    <source>
        <dbReference type="ARBA" id="ARBA00023015"/>
    </source>
</evidence>
<accession>A0A1N6LYG3</accession>
<feature type="coiled-coil region" evidence="6">
    <location>
        <begin position="161"/>
        <end position="188"/>
    </location>
</feature>
<keyword evidence="4" id="KW-0804">Transcription</keyword>
<evidence type="ECO:0000256" key="3">
    <source>
        <dbReference type="ARBA" id="ARBA00023125"/>
    </source>
</evidence>
<evidence type="ECO:0000256" key="6">
    <source>
        <dbReference type="SAM" id="Coils"/>
    </source>
</evidence>
<dbReference type="RefSeq" id="XP_021337962.1">
    <property type="nucleotide sequence ID" value="XM_021482810.1"/>
</dbReference>
<dbReference type="GeneID" id="24426560"/>
<feature type="domain" description="AP2/ERF" evidence="7">
    <location>
        <begin position="117"/>
        <end position="172"/>
    </location>
</feature>
<reference evidence="8 9" key="1">
    <citation type="journal article" date="2012" name="Nucleic Acids Res.">
        <title>Sequencing of the smallest Apicomplexan genome from the human pathogen Babesia microti.</title>
        <authorList>
            <person name="Cornillot E."/>
            <person name="Hadj-Kaddour K."/>
            <person name="Dassouli A."/>
            <person name="Noel B."/>
            <person name="Ranwez V."/>
            <person name="Vacherie B."/>
            <person name="Augagneur Y."/>
            <person name="Bres V."/>
            <person name="Duclos A."/>
            <person name="Randazzo S."/>
            <person name="Carcy B."/>
            <person name="Debierre-Grockiego F."/>
            <person name="Delbecq S."/>
            <person name="Moubri-Menage K."/>
            <person name="Shams-Eldin H."/>
            <person name="Usmani-Brown S."/>
            <person name="Bringaud F."/>
            <person name="Wincker P."/>
            <person name="Vivares C.P."/>
            <person name="Schwarz R.T."/>
            <person name="Schetters T.P."/>
            <person name="Krause P.J."/>
            <person name="Gorenflot A."/>
            <person name="Berry V."/>
            <person name="Barbe V."/>
            <person name="Ben Mamoun C."/>
        </authorList>
    </citation>
    <scope>NUCLEOTIDE SEQUENCE [LARGE SCALE GENOMIC DNA]</scope>
    <source>
        <strain evidence="8 9">RI</strain>
    </source>
</reference>
<evidence type="ECO:0000259" key="7">
    <source>
        <dbReference type="Pfam" id="PF00847"/>
    </source>
</evidence>
<comment type="subcellular location">
    <subcellularLocation>
        <location evidence="1">Nucleus</location>
    </subcellularLocation>
</comment>
<evidence type="ECO:0000313" key="8">
    <source>
        <dbReference type="EMBL" id="SIO73913.1"/>
    </source>
</evidence>
<dbReference type="GO" id="GO:0003700">
    <property type="term" value="F:DNA-binding transcription factor activity"/>
    <property type="evidence" value="ECO:0007669"/>
    <property type="project" value="InterPro"/>
</dbReference>
<reference evidence="8 9" key="3">
    <citation type="journal article" date="2016" name="Sci. Rep.">
        <title>Genome-wide diversity and gene expression profiling of Babesia microti isolates identify polymorphic genes that mediate host-pathogen interactions.</title>
        <authorList>
            <person name="Silva J.C."/>
            <person name="Cornillot E."/>
            <person name="McCracken C."/>
            <person name="Usmani-Brown S."/>
            <person name="Dwivedi A."/>
            <person name="Ifeonu O.O."/>
            <person name="Crabtree J."/>
            <person name="Gotia H.T."/>
            <person name="Virji A.Z."/>
            <person name="Reynes C."/>
            <person name="Colinge J."/>
            <person name="Kumar V."/>
            <person name="Lawres L."/>
            <person name="Pazzi J.E."/>
            <person name="Pablo J.V."/>
            <person name="Hung C."/>
            <person name="Brancato J."/>
            <person name="Kumari P."/>
            <person name="Orvis J."/>
            <person name="Tretina K."/>
            <person name="Chibucos M."/>
            <person name="Ott S."/>
            <person name="Sadzewicz L."/>
            <person name="Sengamalay N."/>
            <person name="Shetty A.C."/>
            <person name="Su Q."/>
            <person name="Tallon L."/>
            <person name="Fraser C.M."/>
            <person name="Frutos R."/>
            <person name="Molina D.M."/>
            <person name="Krause P.J."/>
            <person name="Ben Mamoun C."/>
        </authorList>
    </citation>
    <scope>NUCLEOTIDE SEQUENCE [LARGE SCALE GENOMIC DNA]</scope>
    <source>
        <strain evidence="8 9">RI</strain>
    </source>
</reference>
<dbReference type="Proteomes" id="UP000002899">
    <property type="component" value="Chromosome IV"/>
</dbReference>
<reference evidence="8 9" key="2">
    <citation type="journal article" date="2013" name="PLoS ONE">
        <title>Whole genome mapping and re-organization of the nuclear and mitochondrial genomes of Babesia microti isolates.</title>
        <authorList>
            <person name="Cornillot E."/>
            <person name="Dassouli A."/>
            <person name="Garg A."/>
            <person name="Pachikara N."/>
            <person name="Randazzo S."/>
            <person name="Depoix D."/>
            <person name="Carcy B."/>
            <person name="Delbecq S."/>
            <person name="Frutos R."/>
            <person name="Silva J.C."/>
            <person name="Sutton R."/>
            <person name="Krause P.J."/>
            <person name="Mamoun C.B."/>
        </authorList>
    </citation>
    <scope>NUCLEOTIDE SEQUENCE [LARGE SCALE GENOMIC DNA]</scope>
    <source>
        <strain evidence="8 9">RI</strain>
    </source>
</reference>
<keyword evidence="5" id="KW-0539">Nucleus</keyword>
<dbReference type="Pfam" id="PF00847">
    <property type="entry name" value="AP2"/>
    <property type="match status" value="1"/>
</dbReference>
<keyword evidence="6" id="KW-0175">Coiled coil</keyword>
<dbReference type="InterPro" id="IPR001471">
    <property type="entry name" value="AP2/ERF_dom"/>
</dbReference>
<dbReference type="KEGG" id="bmic:BmR1_04g09687"/>
<dbReference type="GO" id="GO:0003677">
    <property type="term" value="F:DNA binding"/>
    <property type="evidence" value="ECO:0007669"/>
    <property type="project" value="UniProtKB-KW"/>
</dbReference>
<sequence length="190" mass="22406">MYDFFFKVSSHFKSWKVNFAKSHSGNLNYGDTYYVYEPRRGFGVKHVTQKQRYMLRILHPQQTSQYKGKSGQDGLMIKDALPKSLLCTSALRKLVYANTANAMEISEKIKWDKFKCNVTGVRWHPSGSWRVQFKRSNFERNFFVNCSCYFSCHLHGFDRAKELAIHYRKQLELEYQQLERAWAAMDADGL</sequence>
<evidence type="ECO:0000256" key="1">
    <source>
        <dbReference type="ARBA" id="ARBA00004123"/>
    </source>
</evidence>
<dbReference type="Gene3D" id="1.20.5.2050">
    <property type="match status" value="1"/>
</dbReference>
<keyword evidence="2" id="KW-0805">Transcription regulation</keyword>
<name>A0A1N6LYG3_BABMR</name>